<organism evidence="1 2">
    <name type="scientific">Rhamnusium bicolor</name>
    <dbReference type="NCBI Taxonomy" id="1586634"/>
    <lineage>
        <taxon>Eukaryota</taxon>
        <taxon>Metazoa</taxon>
        <taxon>Ecdysozoa</taxon>
        <taxon>Arthropoda</taxon>
        <taxon>Hexapoda</taxon>
        <taxon>Insecta</taxon>
        <taxon>Pterygota</taxon>
        <taxon>Neoptera</taxon>
        <taxon>Endopterygota</taxon>
        <taxon>Coleoptera</taxon>
        <taxon>Polyphaga</taxon>
        <taxon>Cucujiformia</taxon>
        <taxon>Chrysomeloidea</taxon>
        <taxon>Cerambycidae</taxon>
        <taxon>Lepturinae</taxon>
        <taxon>Rhagiini</taxon>
        <taxon>Rhamnusium</taxon>
    </lineage>
</organism>
<name>A0AAV8ZQ34_9CUCU</name>
<proteinExistence type="predicted"/>
<evidence type="ECO:0000313" key="1">
    <source>
        <dbReference type="EMBL" id="KAJ8967111.1"/>
    </source>
</evidence>
<gene>
    <name evidence="1" type="ORF">NQ314_003084</name>
</gene>
<accession>A0AAV8ZQ34</accession>
<comment type="caution">
    <text evidence="1">The sequence shown here is derived from an EMBL/GenBank/DDBJ whole genome shotgun (WGS) entry which is preliminary data.</text>
</comment>
<reference evidence="1" key="1">
    <citation type="journal article" date="2023" name="Insect Mol. Biol.">
        <title>Genome sequencing provides insights into the evolution of gene families encoding plant cell wall-degrading enzymes in longhorned beetles.</title>
        <authorList>
            <person name="Shin N.R."/>
            <person name="Okamura Y."/>
            <person name="Kirsch R."/>
            <person name="Pauchet Y."/>
        </authorList>
    </citation>
    <scope>NUCLEOTIDE SEQUENCE</scope>
    <source>
        <strain evidence="1">RBIC_L_NR</strain>
    </source>
</reference>
<evidence type="ECO:0000313" key="2">
    <source>
        <dbReference type="Proteomes" id="UP001162156"/>
    </source>
</evidence>
<dbReference type="EMBL" id="JANEYF010000896">
    <property type="protein sequence ID" value="KAJ8967111.1"/>
    <property type="molecule type" value="Genomic_DNA"/>
</dbReference>
<protein>
    <submittedName>
        <fullName evidence="1">Uncharacterized protein</fullName>
    </submittedName>
</protein>
<dbReference type="Proteomes" id="UP001162156">
    <property type="component" value="Unassembled WGS sequence"/>
</dbReference>
<dbReference type="AlphaFoldDB" id="A0AAV8ZQ34"/>
<keyword evidence="2" id="KW-1185">Reference proteome</keyword>
<sequence length="84" mass="9161">MLAMEKKEAPVWPGLKPTSSPSLPVKLINVTGSKMKVASTVREHNDSDVEVEDYEPVPDFSKSFGDAIAQALQQAEEKADEEGM</sequence>